<evidence type="ECO:0000313" key="1">
    <source>
        <dbReference type="EMBL" id="QJA90668.1"/>
    </source>
</evidence>
<organism evidence="1">
    <name type="scientific">viral metagenome</name>
    <dbReference type="NCBI Taxonomy" id="1070528"/>
    <lineage>
        <taxon>unclassified sequences</taxon>
        <taxon>metagenomes</taxon>
        <taxon>organismal metagenomes</taxon>
    </lineage>
</organism>
<dbReference type="EMBL" id="MT142929">
    <property type="protein sequence ID" value="QJA90668.1"/>
    <property type="molecule type" value="Genomic_DNA"/>
</dbReference>
<proteinExistence type="predicted"/>
<gene>
    <name evidence="1" type="ORF">MM415B03614_0004</name>
</gene>
<protein>
    <submittedName>
        <fullName evidence="1">Uncharacterized protein</fullName>
    </submittedName>
</protein>
<reference evidence="1" key="1">
    <citation type="submission" date="2020-03" db="EMBL/GenBank/DDBJ databases">
        <title>The deep terrestrial virosphere.</title>
        <authorList>
            <person name="Holmfeldt K."/>
            <person name="Nilsson E."/>
            <person name="Simone D."/>
            <person name="Lopez-Fernandez M."/>
            <person name="Wu X."/>
            <person name="de Brujin I."/>
            <person name="Lundin D."/>
            <person name="Andersson A."/>
            <person name="Bertilsson S."/>
            <person name="Dopson M."/>
        </authorList>
    </citation>
    <scope>NUCLEOTIDE SEQUENCE</scope>
    <source>
        <strain evidence="1">MM415B03614</strain>
    </source>
</reference>
<accession>A0A6M3LC52</accession>
<name>A0A6M3LC52_9ZZZZ</name>
<sequence length="104" mass="12037">MNEGVTDMGERIRRPASAWSEAIIAYNPGPGPFDRPGLHRLHCAYGPAEMRLRVKEWVKEFNVRSYSAEVHEGTLNSKVYCYMYGDTRTTSWFRPRGQTHEEET</sequence>
<dbReference type="AlphaFoldDB" id="A0A6M3LC52"/>